<feature type="compositionally biased region" description="Polar residues" evidence="1">
    <location>
        <begin position="170"/>
        <end position="188"/>
    </location>
</feature>
<feature type="region of interest" description="Disordered" evidence="1">
    <location>
        <begin position="203"/>
        <end position="275"/>
    </location>
</feature>
<proteinExistence type="predicted"/>
<evidence type="ECO:0000256" key="1">
    <source>
        <dbReference type="SAM" id="MobiDB-lite"/>
    </source>
</evidence>
<evidence type="ECO:0000313" key="3">
    <source>
        <dbReference type="Proteomes" id="UP000233551"/>
    </source>
</evidence>
<evidence type="ECO:0000313" key="2">
    <source>
        <dbReference type="EMBL" id="PKI41835.1"/>
    </source>
</evidence>
<feature type="region of interest" description="Disordered" evidence="1">
    <location>
        <begin position="82"/>
        <end position="188"/>
    </location>
</feature>
<keyword evidence="3" id="KW-1185">Reference proteome</keyword>
<accession>A0A2I0ICX4</accession>
<feature type="region of interest" description="Disordered" evidence="1">
    <location>
        <begin position="1"/>
        <end position="34"/>
    </location>
</feature>
<feature type="compositionally biased region" description="Low complexity" evidence="1">
    <location>
        <begin position="263"/>
        <end position="272"/>
    </location>
</feature>
<dbReference type="EMBL" id="PGOL01003282">
    <property type="protein sequence ID" value="PKI41835.1"/>
    <property type="molecule type" value="Genomic_DNA"/>
</dbReference>
<protein>
    <submittedName>
        <fullName evidence="2">Uncharacterized protein</fullName>
    </submittedName>
</protein>
<feature type="compositionally biased region" description="Low complexity" evidence="1">
    <location>
        <begin position="133"/>
        <end position="154"/>
    </location>
</feature>
<organism evidence="2 3">
    <name type="scientific">Punica granatum</name>
    <name type="common">Pomegranate</name>
    <dbReference type="NCBI Taxonomy" id="22663"/>
    <lineage>
        <taxon>Eukaryota</taxon>
        <taxon>Viridiplantae</taxon>
        <taxon>Streptophyta</taxon>
        <taxon>Embryophyta</taxon>
        <taxon>Tracheophyta</taxon>
        <taxon>Spermatophyta</taxon>
        <taxon>Magnoliopsida</taxon>
        <taxon>eudicotyledons</taxon>
        <taxon>Gunneridae</taxon>
        <taxon>Pentapetalae</taxon>
        <taxon>rosids</taxon>
        <taxon>malvids</taxon>
        <taxon>Myrtales</taxon>
        <taxon>Lythraceae</taxon>
        <taxon>Punica</taxon>
    </lineage>
</organism>
<reference evidence="2 3" key="1">
    <citation type="submission" date="2017-11" db="EMBL/GenBank/DDBJ databases">
        <title>De-novo sequencing of pomegranate (Punica granatum L.) genome.</title>
        <authorList>
            <person name="Akparov Z."/>
            <person name="Amiraslanov A."/>
            <person name="Hajiyeva S."/>
            <person name="Abbasov M."/>
            <person name="Kaur K."/>
            <person name="Hamwieh A."/>
            <person name="Solovyev V."/>
            <person name="Salamov A."/>
            <person name="Braich B."/>
            <person name="Kosarev P."/>
            <person name="Mahmoud A."/>
            <person name="Hajiyev E."/>
            <person name="Babayeva S."/>
            <person name="Izzatullayeva V."/>
            <person name="Mammadov A."/>
            <person name="Mammadov A."/>
            <person name="Sharifova S."/>
            <person name="Ojaghi J."/>
            <person name="Eynullazada K."/>
            <person name="Bayramov B."/>
            <person name="Abdulazimova A."/>
            <person name="Shahmuradov I."/>
        </authorList>
    </citation>
    <scope>NUCLEOTIDE SEQUENCE [LARGE SCALE GENOMIC DNA]</scope>
    <source>
        <strain evidence="3">cv. AG2017</strain>
        <tissue evidence="2">Leaf</tissue>
    </source>
</reference>
<sequence>MGRMGRVSQTGSGRNGERRAPITPGFRGKKTDSSLTFPLARPPIFFPGPLSSRILTLGFTRTPHLLSPPLLILFLVISSPRAHPRPSDPSPTSSLARPDTPARNTPEKFKKKTAVHTPSANPNTPQLHPNSQSSTGHSKLSISLSSPRISLSPGPSAPLITTPHEPPSALSRSLQGAQSHPANRTSCRSHPALSLRCCLHQSAAQPGPSAQKPSPWSAAARPTSSSSAAAIKQRPSPLLRPNSVQQARLAKSSPVHPTRRSAHSSPTHSSPAQRSSGRFLLWAVRSDPIRPDFIRRFVFTEKPLNFPN</sequence>
<feature type="compositionally biased region" description="Low complexity" evidence="1">
    <location>
        <begin position="213"/>
        <end position="230"/>
    </location>
</feature>
<dbReference type="AlphaFoldDB" id="A0A2I0ICX4"/>
<comment type="caution">
    <text evidence="2">The sequence shown here is derived from an EMBL/GenBank/DDBJ whole genome shotgun (WGS) entry which is preliminary data.</text>
</comment>
<feature type="compositionally biased region" description="Polar residues" evidence="1">
    <location>
        <begin position="116"/>
        <end position="132"/>
    </location>
</feature>
<gene>
    <name evidence="2" type="ORF">CRG98_037772</name>
</gene>
<dbReference type="Proteomes" id="UP000233551">
    <property type="component" value="Unassembled WGS sequence"/>
</dbReference>
<name>A0A2I0ICX4_PUNGR</name>